<comment type="similarity">
    <text evidence="5">Belongs to the NtaA/SnaA/DszA monooxygenase family.</text>
</comment>
<dbReference type="GO" id="GO:0004497">
    <property type="term" value="F:monooxygenase activity"/>
    <property type="evidence" value="ECO:0007669"/>
    <property type="project" value="UniProtKB-KW"/>
</dbReference>
<evidence type="ECO:0000256" key="3">
    <source>
        <dbReference type="ARBA" id="ARBA00023002"/>
    </source>
</evidence>
<feature type="binding site" evidence="6">
    <location>
        <position position="234"/>
    </location>
    <ligand>
        <name>FMN</name>
        <dbReference type="ChEBI" id="CHEBI:58210"/>
    </ligand>
</feature>
<dbReference type="EMBL" id="CP020809">
    <property type="protein sequence ID" value="ART72894.1"/>
    <property type="molecule type" value="Genomic_DNA"/>
</dbReference>
<evidence type="ECO:0000313" key="9">
    <source>
        <dbReference type="Proteomes" id="UP000195331"/>
    </source>
</evidence>
<dbReference type="InterPro" id="IPR051260">
    <property type="entry name" value="Diverse_substr_monoxygenases"/>
</dbReference>
<feature type="binding site" evidence="6">
    <location>
        <position position="158"/>
    </location>
    <ligand>
        <name>FMN</name>
        <dbReference type="ChEBI" id="CHEBI:58210"/>
    </ligand>
</feature>
<feature type="binding site" evidence="6">
    <location>
        <position position="162"/>
    </location>
    <ligand>
        <name>FMN</name>
        <dbReference type="ChEBI" id="CHEBI:58210"/>
    </ligand>
</feature>
<evidence type="ECO:0000256" key="4">
    <source>
        <dbReference type="ARBA" id="ARBA00023033"/>
    </source>
</evidence>
<keyword evidence="3" id="KW-0560">Oxidoreductase</keyword>
<evidence type="ECO:0000256" key="6">
    <source>
        <dbReference type="PIRSR" id="PIRSR000337-1"/>
    </source>
</evidence>
<dbReference type="InterPro" id="IPR011251">
    <property type="entry name" value="Luciferase-like_dom"/>
</dbReference>
<dbReference type="NCBIfam" id="TIGR03860">
    <property type="entry name" value="FMN_nitrolo"/>
    <property type="match status" value="1"/>
</dbReference>
<evidence type="ECO:0000256" key="5">
    <source>
        <dbReference type="ARBA" id="ARBA00033748"/>
    </source>
</evidence>
<feature type="domain" description="Luciferase-like" evidence="7">
    <location>
        <begin position="29"/>
        <end position="393"/>
    </location>
</feature>
<dbReference type="RefSeq" id="WP_087080605.1">
    <property type="nucleotide sequence ID" value="NZ_CP020809.1"/>
</dbReference>
<sequence>MSTSPAPPLRFSAFVMNTTSHILQGLWRQPDAGQTDFNSLDHWVHLAKVLERGRFDFIFFADVVGLYGDYGGSYEKYVQSGLQIPSNDPSVIASAIAFNTTDLGIAVTSSVIQEHPFNFARKISTLDHASHGRIAWNIVTSALANAARNFGYDGLEEHDERYRWADEYVDVTYKLWEGSWDDGALLQDRTRGLHGDFNKIHKIHHAGKRYRVEGPHLVAPSPQRTPVLFQAGSSLAGRDFAARNAEAQFIISPGPDAARDLIDDTRRRVVAAGRKPGDLKFFQGLHFVIGSTEQEARRKELDLDEAIDLDGMVAHLSGAVGVDFGGHDLDTPLGDIAETDGTRSIVQWVQESVRGREATVRDLGLLQGRNSRVVGTPESIADQLQRWRDAGVDGINVVNATIPGSYEEFVDHVIPELQRRGLAQREYAPGTVRAKLFGTDLINDRHPAAQYRGAFTTAATTSP</sequence>
<keyword evidence="2 6" id="KW-0288">FMN</keyword>
<dbReference type="InterPro" id="IPR016215">
    <property type="entry name" value="NTA_MOA"/>
</dbReference>
<dbReference type="SUPFAM" id="SSF51679">
    <property type="entry name" value="Bacterial luciferase-like"/>
    <property type="match status" value="1"/>
</dbReference>
<keyword evidence="4" id="KW-0503">Monooxygenase</keyword>
<accession>A0A1Y0CCW9</accession>
<keyword evidence="9" id="KW-1185">Reference proteome</keyword>
<feature type="binding site" evidence="6">
    <location>
        <position position="233"/>
    </location>
    <ligand>
        <name>FMN</name>
        <dbReference type="ChEBI" id="CHEBI:58210"/>
    </ligand>
</feature>
<name>A0A1Y0CCW9_9MYCO</name>
<dbReference type="GO" id="GO:0016705">
    <property type="term" value="F:oxidoreductase activity, acting on paired donors, with incorporation or reduction of molecular oxygen"/>
    <property type="evidence" value="ECO:0007669"/>
    <property type="project" value="InterPro"/>
</dbReference>
<evidence type="ECO:0000313" key="8">
    <source>
        <dbReference type="EMBL" id="ART72894.1"/>
    </source>
</evidence>
<gene>
    <name evidence="8" type="ORF">BTO20_33925</name>
</gene>
<dbReference type="OrthoDB" id="8320141at2"/>
<reference evidence="8 9" key="1">
    <citation type="submission" date="2017-04" db="EMBL/GenBank/DDBJ databases">
        <title>Whole Genome Sequence of 1,4-Dioxane Degrading Bacterium Mycobacterium dioxanotrophicus PH-06.</title>
        <authorList>
            <person name="He Y."/>
        </authorList>
    </citation>
    <scope>NUCLEOTIDE SEQUENCE [LARGE SCALE GENOMIC DNA]</scope>
    <source>
        <strain evidence="8 9">PH-06</strain>
    </source>
</reference>
<dbReference type="KEGG" id="mdx:BTO20_33925"/>
<evidence type="ECO:0000256" key="1">
    <source>
        <dbReference type="ARBA" id="ARBA00022630"/>
    </source>
</evidence>
<dbReference type="Gene3D" id="3.20.20.30">
    <property type="entry name" value="Luciferase-like domain"/>
    <property type="match status" value="1"/>
</dbReference>
<dbReference type="AlphaFoldDB" id="A0A1Y0CCW9"/>
<organism evidence="8 9">
    <name type="scientific">Mycobacterium dioxanotrophicus</name>
    <dbReference type="NCBI Taxonomy" id="482462"/>
    <lineage>
        <taxon>Bacteria</taxon>
        <taxon>Bacillati</taxon>
        <taxon>Actinomycetota</taxon>
        <taxon>Actinomycetes</taxon>
        <taxon>Mycobacteriales</taxon>
        <taxon>Mycobacteriaceae</taxon>
        <taxon>Mycobacterium</taxon>
    </lineage>
</organism>
<dbReference type="Pfam" id="PF00296">
    <property type="entry name" value="Bac_luciferase"/>
    <property type="match status" value="1"/>
</dbReference>
<dbReference type="Proteomes" id="UP000195331">
    <property type="component" value="Chromosome"/>
</dbReference>
<evidence type="ECO:0000256" key="2">
    <source>
        <dbReference type="ARBA" id="ARBA00022643"/>
    </source>
</evidence>
<dbReference type="InterPro" id="IPR036661">
    <property type="entry name" value="Luciferase-like_sf"/>
</dbReference>
<feature type="binding site" evidence="6">
    <location>
        <position position="62"/>
    </location>
    <ligand>
        <name>FMN</name>
        <dbReference type="ChEBI" id="CHEBI:58210"/>
    </ligand>
</feature>
<protein>
    <submittedName>
        <fullName evidence="8">LLM class flavin-dependent oxidoreductase</fullName>
    </submittedName>
</protein>
<keyword evidence="1 6" id="KW-0285">Flavoprotein</keyword>
<dbReference type="PANTHER" id="PTHR30011">
    <property type="entry name" value="ALKANESULFONATE MONOOXYGENASE-RELATED"/>
    <property type="match status" value="1"/>
</dbReference>
<proteinExistence type="inferred from homology"/>
<evidence type="ECO:0000259" key="7">
    <source>
        <dbReference type="Pfam" id="PF00296"/>
    </source>
</evidence>
<dbReference type="PIRSF" id="PIRSF000337">
    <property type="entry name" value="NTA_MOA"/>
    <property type="match status" value="1"/>
</dbReference>
<feature type="binding site" evidence="6">
    <location>
        <position position="108"/>
    </location>
    <ligand>
        <name>FMN</name>
        <dbReference type="ChEBI" id="CHEBI:58210"/>
    </ligand>
</feature>
<dbReference type="PANTHER" id="PTHR30011:SF16">
    <property type="entry name" value="C2H2 FINGER DOMAIN TRANSCRIPTION FACTOR (EUROFUNG)-RELATED"/>
    <property type="match status" value="1"/>
</dbReference>